<protein>
    <submittedName>
        <fullName evidence="2">Transcriptional regulator</fullName>
    </submittedName>
</protein>
<dbReference type="AlphaFoldDB" id="A0A852VKA2"/>
<comment type="caution">
    <text evidence="2">The sequence shown here is derived from an EMBL/GenBank/DDBJ whole genome shotgun (WGS) entry which is preliminary data.</text>
</comment>
<accession>A0A852VKA2</accession>
<dbReference type="InterPro" id="IPR036390">
    <property type="entry name" value="WH_DNA-bd_sf"/>
</dbReference>
<dbReference type="InterPro" id="IPR017799">
    <property type="entry name" value="Tscrpt_reg_PadR_acidobac-type"/>
</dbReference>
<dbReference type="PANTHER" id="PTHR33169:SF14">
    <property type="entry name" value="TRANSCRIPTIONAL REGULATOR RV3488"/>
    <property type="match status" value="1"/>
</dbReference>
<evidence type="ECO:0000313" key="2">
    <source>
        <dbReference type="EMBL" id="NYF89882.1"/>
    </source>
</evidence>
<dbReference type="Proteomes" id="UP000564385">
    <property type="component" value="Unassembled WGS sequence"/>
</dbReference>
<gene>
    <name evidence="2" type="ORF">HDF08_001949</name>
</gene>
<dbReference type="NCBIfam" id="TIGR03433">
    <property type="entry name" value="padR_acidobact"/>
    <property type="match status" value="1"/>
</dbReference>
<proteinExistence type="predicted"/>
<evidence type="ECO:0000259" key="1">
    <source>
        <dbReference type="Pfam" id="PF03551"/>
    </source>
</evidence>
<feature type="domain" description="Transcription regulator PadR N-terminal" evidence="1">
    <location>
        <begin position="18"/>
        <end position="91"/>
    </location>
</feature>
<dbReference type="Pfam" id="PF03551">
    <property type="entry name" value="PadR"/>
    <property type="match status" value="1"/>
</dbReference>
<sequence>MTTQSKFDLPQGTLDLLILRVVALGPVHGYAIAQRIQQISKEALQVQQGSLYPALHRLENKKFLVAEWGPSETGREAKFYRLTTKGRTQLKNETESWARLIEVVGLILQHPQGETS</sequence>
<dbReference type="EMBL" id="JACCCU010000001">
    <property type="protein sequence ID" value="NYF89882.1"/>
    <property type="molecule type" value="Genomic_DNA"/>
</dbReference>
<organism evidence="2 3">
    <name type="scientific">Tunturiibacter lichenicola</name>
    <dbReference type="NCBI Taxonomy" id="2051959"/>
    <lineage>
        <taxon>Bacteria</taxon>
        <taxon>Pseudomonadati</taxon>
        <taxon>Acidobacteriota</taxon>
        <taxon>Terriglobia</taxon>
        <taxon>Terriglobales</taxon>
        <taxon>Acidobacteriaceae</taxon>
        <taxon>Tunturiibacter</taxon>
    </lineage>
</organism>
<dbReference type="Gene3D" id="1.10.10.10">
    <property type="entry name" value="Winged helix-like DNA-binding domain superfamily/Winged helix DNA-binding domain"/>
    <property type="match status" value="1"/>
</dbReference>
<dbReference type="InterPro" id="IPR052509">
    <property type="entry name" value="Metal_resp_DNA-bind_regulator"/>
</dbReference>
<dbReference type="SUPFAM" id="SSF46785">
    <property type="entry name" value="Winged helix' DNA-binding domain"/>
    <property type="match status" value="1"/>
</dbReference>
<dbReference type="InterPro" id="IPR005149">
    <property type="entry name" value="Tscrpt_reg_PadR_N"/>
</dbReference>
<dbReference type="InterPro" id="IPR036388">
    <property type="entry name" value="WH-like_DNA-bd_sf"/>
</dbReference>
<name>A0A852VKA2_9BACT</name>
<dbReference type="PANTHER" id="PTHR33169">
    <property type="entry name" value="PADR-FAMILY TRANSCRIPTIONAL REGULATOR"/>
    <property type="match status" value="1"/>
</dbReference>
<evidence type="ECO:0000313" key="3">
    <source>
        <dbReference type="Proteomes" id="UP000564385"/>
    </source>
</evidence>
<reference evidence="2 3" key="1">
    <citation type="submission" date="2020-07" db="EMBL/GenBank/DDBJ databases">
        <title>Genomic Encyclopedia of Type Strains, Phase IV (KMG-V): Genome sequencing to study the core and pangenomes of soil and plant-associated prokaryotes.</title>
        <authorList>
            <person name="Whitman W."/>
        </authorList>
    </citation>
    <scope>NUCLEOTIDE SEQUENCE [LARGE SCALE GENOMIC DNA]</scope>
    <source>
        <strain evidence="2 3">M8UP22</strain>
    </source>
</reference>